<feature type="region of interest" description="Disordered" evidence="2">
    <location>
        <begin position="695"/>
        <end position="733"/>
    </location>
</feature>
<evidence type="ECO:0000256" key="1">
    <source>
        <dbReference type="ARBA" id="ARBA00010883"/>
    </source>
</evidence>
<dbReference type="InterPro" id="IPR016137">
    <property type="entry name" value="RGS"/>
</dbReference>
<dbReference type="Gene3D" id="3.30.1520.10">
    <property type="entry name" value="Phox-like domain"/>
    <property type="match status" value="1"/>
</dbReference>
<keyword evidence="5" id="KW-1185">Reference proteome</keyword>
<dbReference type="PROSITE" id="PS51207">
    <property type="entry name" value="PXA"/>
    <property type="match status" value="1"/>
</dbReference>
<dbReference type="InterPro" id="IPR003114">
    <property type="entry name" value="Phox_assoc"/>
</dbReference>
<name>A0A7R7WW74_ASPKA</name>
<dbReference type="PANTHER" id="PTHR22775">
    <property type="entry name" value="SORTING NEXIN"/>
    <property type="match status" value="1"/>
</dbReference>
<keyword evidence="3" id="KW-0812">Transmembrane</keyword>
<dbReference type="InterPro" id="IPR001683">
    <property type="entry name" value="PX_dom"/>
</dbReference>
<dbReference type="AlphaFoldDB" id="A0A7R7WW74"/>
<dbReference type="SUPFAM" id="SSF48097">
    <property type="entry name" value="Regulator of G-protein signaling, RGS"/>
    <property type="match status" value="1"/>
</dbReference>
<dbReference type="Pfam" id="PF00615">
    <property type="entry name" value="RGS"/>
    <property type="match status" value="1"/>
</dbReference>
<dbReference type="Pfam" id="PF02194">
    <property type="entry name" value="PXA"/>
    <property type="match status" value="1"/>
</dbReference>
<dbReference type="Pfam" id="PF08628">
    <property type="entry name" value="Nexin_C"/>
    <property type="match status" value="1"/>
</dbReference>
<keyword evidence="3" id="KW-0472">Membrane</keyword>
<feature type="compositionally biased region" description="Basic and acidic residues" evidence="2">
    <location>
        <begin position="626"/>
        <end position="635"/>
    </location>
</feature>
<evidence type="ECO:0000256" key="2">
    <source>
        <dbReference type="SAM" id="MobiDB-lite"/>
    </source>
</evidence>
<evidence type="ECO:0000313" key="5">
    <source>
        <dbReference type="Proteomes" id="UP000661280"/>
    </source>
</evidence>
<reference evidence="4" key="2">
    <citation type="submission" date="2021-02" db="EMBL/GenBank/DDBJ databases">
        <title>Aspergillus luchuensis mut. kawachii IFO 4304 genome sequence.</title>
        <authorList>
            <person name="Mori K."/>
            <person name="Kadooka C."/>
            <person name="Goto M."/>
            <person name="Futagami T."/>
        </authorList>
    </citation>
    <scope>NUCLEOTIDE SEQUENCE</scope>
    <source>
        <strain evidence="4">IFO 4308</strain>
    </source>
</reference>
<organism evidence="4 5">
    <name type="scientific">Aspergillus kawachii</name>
    <name type="common">White koji mold</name>
    <name type="synonym">Aspergillus awamori var. kawachi</name>
    <dbReference type="NCBI Taxonomy" id="1069201"/>
    <lineage>
        <taxon>Eukaryota</taxon>
        <taxon>Fungi</taxon>
        <taxon>Dikarya</taxon>
        <taxon>Ascomycota</taxon>
        <taxon>Pezizomycotina</taxon>
        <taxon>Eurotiomycetes</taxon>
        <taxon>Eurotiomycetidae</taxon>
        <taxon>Eurotiales</taxon>
        <taxon>Aspergillaceae</taxon>
        <taxon>Aspergillus</taxon>
        <taxon>Aspergillus subgen. Circumdati</taxon>
    </lineage>
</organism>
<dbReference type="PANTHER" id="PTHR22775:SF3">
    <property type="entry name" value="SORTING NEXIN-13"/>
    <property type="match status" value="1"/>
</dbReference>
<gene>
    <name evidence="4" type="ORF">AKAW2_30927S</name>
</gene>
<feature type="region of interest" description="Disordered" evidence="2">
    <location>
        <begin position="563"/>
        <end position="667"/>
    </location>
</feature>
<dbReference type="EMBL" id="AP024427">
    <property type="protein sequence ID" value="BCR97608.1"/>
    <property type="molecule type" value="Genomic_DNA"/>
</dbReference>
<feature type="region of interest" description="Disordered" evidence="2">
    <location>
        <begin position="306"/>
        <end position="326"/>
    </location>
</feature>
<dbReference type="PROSITE" id="PS50195">
    <property type="entry name" value="PX"/>
    <property type="match status" value="1"/>
</dbReference>
<dbReference type="SMART" id="SM00312">
    <property type="entry name" value="PX"/>
    <property type="match status" value="1"/>
</dbReference>
<reference evidence="4" key="1">
    <citation type="submission" date="2021-01" db="EMBL/GenBank/DDBJ databases">
        <authorList>
            <consortium name="Aspergillus luchuensis mut. kawachii IFO 4304 genome sequencing consortium"/>
            <person name="Kazuki M."/>
            <person name="Futagami T."/>
        </authorList>
    </citation>
    <scope>NUCLEOTIDE SEQUENCE</scope>
    <source>
        <strain evidence="4">IFO 4308</strain>
    </source>
</reference>
<dbReference type="InterPro" id="IPR036305">
    <property type="entry name" value="RGS_sf"/>
</dbReference>
<proteinExistence type="inferred from homology"/>
<accession>A0A7R7WW74</accession>
<dbReference type="KEGG" id="aluc:AKAW2_30927S"/>
<dbReference type="RefSeq" id="XP_041541374.1">
    <property type="nucleotide sequence ID" value="XM_041687495.1"/>
</dbReference>
<feature type="compositionally biased region" description="Basic and acidic residues" evidence="2">
    <location>
        <begin position="723"/>
        <end position="733"/>
    </location>
</feature>
<keyword evidence="3" id="KW-1133">Transmembrane helix</keyword>
<dbReference type="InterPro" id="IPR013937">
    <property type="entry name" value="Sorting_nexin_C"/>
</dbReference>
<dbReference type="SMART" id="SM00313">
    <property type="entry name" value="PXA"/>
    <property type="match status" value="1"/>
</dbReference>
<sequence length="1237" mass="138773">MALKHRDYVLLGIGAFIAWGLAVKWLPILRYLGYALVLGAFLSSAVLFALVLFTIRSPNDAVASSPSPTNPRVAFLARHHWDQETQAFKSRSTYNPHSLYPQSFIVSEGIDELLSFATRDFIASWYQHISPNPTFVNEVDHTIRTAIGNLRDRLLTEDLVSLVVSRIFPVLTSHLKEFEVAERLVRGRNLTRNVTESEELDIAIASKYREGNLHPAAMLSLSDQKLLEQEYLRKIAVGLLPQLFPESVLNSRIVSVLIREIVACAVLFPLVSVLSDPDTWNQLMEAYGRTAIQDRKTVRKLRAALDEHASPAPRSKRGHPFPRLSPHDSERAFERFVRAIRRCNNLSDARRFRALVASQLKRETMVEGQDQVYLRRLETGKRVLDQKVAKLSAPGGTQMSHASAAVSHFRRKNSIPQEASLVDVMHDASGLSYFMEFMDRQQLMSLVQFWIVVDGFRNPLEDDFGDESSPTSTSWTPADRSDMALISETYLSKPELKVSDESRRVVKAFLSAGKRATSEQYRKARTVILSTQSAVLDKLQEIYYPKFKQSDLYYKYLASDEASQAGPQSPQQSSPNIAEVPERRPLPPLMSRTSSQPGARPKDLRRAAVSSSDVRSMGKLFDDDESSRRSFDSERSAPLFDDDYDTDPLAMSTQSLGKDSQNGETEANQNQVIENMEAALNDIIASEPKNTRIEDLKNVDVSPSALPASDPFPRSPRSSIDIPRADSRTEDRIKPSIASLGLVDRSSRQGVFDDDLFPEQQKYIEDEYEEPMGTDTDPADQVHEAAPGDLGLTEAIEALTADIDKLGSQESVVDTLARKAELTNNTAELRILRKSKASIQREIHRKEMQRQQYIIQESDNSLYGRSTVRIKSIVVGKEEDGREFAMYVVEVQRNAGEQMPAASWAVARRYSEFHELHQKLRMRYPSVRHLEFPRRRVVLKLQKEFLQKRRLALEAYLQKLLLLPEVCRSRDLRAFLSQRAIIPRNENQSSTTNGETKDLVTRIYNSVADGMDDFLGNFGVLDQLSTAGQSLISAATNQQSTTSTTVSPGDTGLATEDAVTAAEAEAELNAFEDRELEPFIKPICDLFLEAFELNKGNNWLRGRAVVVVLHQLLGGTIERKVREGARSLVQDDSLLRYITLIKDTMWPGGVLRQSRVRTASERLKSRTEASLVLATLIPDLAGNVVGRANAQAAARRIFATLNNRRLNAHLFFTILDEVVLVLFGAGGRGTNTLMTSC</sequence>
<dbReference type="InterPro" id="IPR044926">
    <property type="entry name" value="RGS_subdomain_2"/>
</dbReference>
<dbReference type="CDD" id="cd06876">
    <property type="entry name" value="PX_MDM1p"/>
    <property type="match status" value="1"/>
</dbReference>
<dbReference type="Proteomes" id="UP000661280">
    <property type="component" value="Chromosome 3"/>
</dbReference>
<dbReference type="PROSITE" id="PS50132">
    <property type="entry name" value="RGS"/>
    <property type="match status" value="1"/>
</dbReference>
<feature type="transmembrane region" description="Helical" evidence="3">
    <location>
        <begin position="7"/>
        <end position="26"/>
    </location>
</feature>
<dbReference type="OrthoDB" id="120967at2759"/>
<dbReference type="Gene3D" id="1.10.167.10">
    <property type="entry name" value="Regulator of G-protein Signalling 4, domain 2"/>
    <property type="match status" value="1"/>
</dbReference>
<dbReference type="InterPro" id="IPR036871">
    <property type="entry name" value="PX_dom_sf"/>
</dbReference>
<dbReference type="GO" id="GO:0035091">
    <property type="term" value="F:phosphatidylinositol binding"/>
    <property type="evidence" value="ECO:0007669"/>
    <property type="project" value="InterPro"/>
</dbReference>
<dbReference type="Pfam" id="PF00787">
    <property type="entry name" value="PX"/>
    <property type="match status" value="1"/>
</dbReference>
<dbReference type="SUPFAM" id="SSF64268">
    <property type="entry name" value="PX domain"/>
    <property type="match status" value="1"/>
</dbReference>
<evidence type="ECO:0000256" key="3">
    <source>
        <dbReference type="SAM" id="Phobius"/>
    </source>
</evidence>
<evidence type="ECO:0000313" key="4">
    <source>
        <dbReference type="EMBL" id="BCR97608.1"/>
    </source>
</evidence>
<feature type="transmembrane region" description="Helical" evidence="3">
    <location>
        <begin position="32"/>
        <end position="55"/>
    </location>
</feature>
<dbReference type="GeneID" id="64958933"/>
<protein>
    <submittedName>
        <fullName evidence="4">Uncharacterized protein</fullName>
    </submittedName>
</protein>
<comment type="similarity">
    <text evidence="1">Belongs to the sorting nexin family.</text>
</comment>
<dbReference type="SMART" id="SM00315">
    <property type="entry name" value="RGS"/>
    <property type="match status" value="1"/>
</dbReference>
<feature type="compositionally biased region" description="Polar residues" evidence="2">
    <location>
        <begin position="651"/>
        <end position="667"/>
    </location>
</feature>